<reference evidence="3" key="1">
    <citation type="submission" date="2016-11" db="UniProtKB">
        <authorList>
            <consortium name="WormBaseParasite"/>
        </authorList>
    </citation>
    <scope>IDENTIFICATION</scope>
</reference>
<dbReference type="SMART" id="SM00651">
    <property type="entry name" value="Sm"/>
    <property type="match status" value="1"/>
</dbReference>
<keyword evidence="2" id="KW-1185">Reference proteome</keyword>
<dbReference type="GO" id="GO:0071209">
    <property type="term" value="F:U7 snRNA binding"/>
    <property type="evidence" value="ECO:0007669"/>
    <property type="project" value="InterPro"/>
</dbReference>
<protein>
    <submittedName>
        <fullName evidence="3">Sm domain-containing protein</fullName>
    </submittedName>
</protein>
<dbReference type="PANTHER" id="PTHR21415:SF1">
    <property type="entry name" value="U7 SNRNA-ASSOCIATED SM-LIKE PROTEIN LSM11"/>
    <property type="match status" value="1"/>
</dbReference>
<evidence type="ECO:0000313" key="3">
    <source>
        <dbReference type="WBParaSite" id="Csp11.Scaffold629.g12802.t1"/>
    </source>
</evidence>
<name>A0A1I7TXK1_9PELO</name>
<dbReference type="InterPro" id="IPR010920">
    <property type="entry name" value="LSM_dom_sf"/>
</dbReference>
<dbReference type="WBParaSite" id="Csp11.Scaffold629.g12802.t1">
    <property type="protein sequence ID" value="Csp11.Scaffold629.g12802.t1"/>
    <property type="gene ID" value="Csp11.Scaffold629.g12802"/>
</dbReference>
<proteinExistence type="predicted"/>
<dbReference type="eggNOG" id="ENOG502TG0S">
    <property type="taxonomic scope" value="Eukaryota"/>
</dbReference>
<dbReference type="GO" id="GO:0005683">
    <property type="term" value="C:U7 snRNP"/>
    <property type="evidence" value="ECO:0007669"/>
    <property type="project" value="TreeGrafter"/>
</dbReference>
<dbReference type="SUPFAM" id="SSF50182">
    <property type="entry name" value="Sm-like ribonucleoproteins"/>
    <property type="match status" value="1"/>
</dbReference>
<dbReference type="GO" id="GO:0006398">
    <property type="term" value="P:mRNA 3'-end processing by stem-loop binding and cleavage"/>
    <property type="evidence" value="ECO:0007669"/>
    <property type="project" value="TreeGrafter"/>
</dbReference>
<evidence type="ECO:0000259" key="1">
    <source>
        <dbReference type="SMART" id="SM00651"/>
    </source>
</evidence>
<accession>A0A1I7TXK1</accession>
<evidence type="ECO:0000313" key="2">
    <source>
        <dbReference type="Proteomes" id="UP000095282"/>
    </source>
</evidence>
<dbReference type="STRING" id="1561998.A0A1I7TXK1"/>
<dbReference type="Proteomes" id="UP000095282">
    <property type="component" value="Unplaced"/>
</dbReference>
<dbReference type="AlphaFoldDB" id="A0A1I7TXK1"/>
<dbReference type="Gene3D" id="2.30.30.100">
    <property type="match status" value="1"/>
</dbReference>
<dbReference type="InterPro" id="IPR001163">
    <property type="entry name" value="Sm_dom_euk/arc"/>
</dbReference>
<dbReference type="PANTHER" id="PTHR21415">
    <property type="entry name" value="U7 SNRNA-ASSOCIATED SM-LIKE PROTEIN LSM11"/>
    <property type="match status" value="1"/>
</dbReference>
<dbReference type="InterPro" id="IPR039267">
    <property type="entry name" value="Lsm11"/>
</dbReference>
<organism evidence="2 3">
    <name type="scientific">Caenorhabditis tropicalis</name>
    <dbReference type="NCBI Taxonomy" id="1561998"/>
    <lineage>
        <taxon>Eukaryota</taxon>
        <taxon>Metazoa</taxon>
        <taxon>Ecdysozoa</taxon>
        <taxon>Nematoda</taxon>
        <taxon>Chromadorea</taxon>
        <taxon>Rhabditida</taxon>
        <taxon>Rhabditina</taxon>
        <taxon>Rhabditomorpha</taxon>
        <taxon>Rhabditoidea</taxon>
        <taxon>Rhabditidae</taxon>
        <taxon>Peloderinae</taxon>
        <taxon>Caenorhabditis</taxon>
    </lineage>
</organism>
<sequence>MEDDFDIEFFTKNLSKSNPELTEGIEEIEGIEGTSNDFDLDEFERNLVLNCPELVEKICELDEKIVEKTKAERVSKKQQVRDRHARLEAMMTEGRTMTEKADSTYHEKILEIKGPMELIANAVKTGKRLEIRVRSAIRMDRIFVGIPTTFDEHFNIFIRDATETVLRGRKSQKEIGQRNKIQEFLPEFMRWKSGGKWPTPIGSNRLLEYRFHRTCFVKGDSVILIRALS</sequence>
<feature type="domain" description="Sm" evidence="1">
    <location>
        <begin position="117"/>
        <end position="227"/>
    </location>
</feature>